<feature type="region of interest" description="Disordered" evidence="2">
    <location>
        <begin position="1"/>
        <end position="42"/>
    </location>
</feature>
<evidence type="ECO:0000313" key="4">
    <source>
        <dbReference type="WBParaSite" id="MBELARI_LOCUS19177"/>
    </source>
</evidence>
<feature type="compositionally biased region" description="Polar residues" evidence="2">
    <location>
        <begin position="461"/>
        <end position="473"/>
    </location>
</feature>
<feature type="compositionally biased region" description="Basic and acidic residues" evidence="2">
    <location>
        <begin position="262"/>
        <end position="279"/>
    </location>
</feature>
<accession>A0AAF3J6G4</accession>
<feature type="compositionally biased region" description="Polar residues" evidence="2">
    <location>
        <begin position="424"/>
        <end position="433"/>
    </location>
</feature>
<feature type="region of interest" description="Disordered" evidence="2">
    <location>
        <begin position="226"/>
        <end position="436"/>
    </location>
</feature>
<sequence length="473" mass="54817">MDGKSSPAPSFSPYVEASVSVPTERRKSSSKGPKSPMERPPIDFYVLSHGDLIEQAEEYRKKYKKLTVELNRIRDERNFLRDKYVTHKSERAQWDHEKTEWLERASEWDRVNKEKNGKQLEKISFLEERNKALIKKLQEKDETQKAADDRVRELEKDIEDILKCNKSTSEYKLPHVFRRRILEQAEKISYHELQNSLLLQQLEDNQFEIREMQRVQKRSLNVVNGVGKSEEVSSRSPAEKKTTKTATSVSKKSNRSVSQKQPKNEDNGEYSREMNDRSRYTPIGDDCKSGSPEAFQKVITSSKCSKRPAQEAMRKANSGKRHLPQFEQFPEGPLSWDSWDGNRGMIERGNSETRHGQRSAAGIRPSMNSVNETRFDRPPSNESYYFTSQPTSSRVQPPAVSEPPSYLPINPGSKQDLERGYFNPNRSSYSNESDVWLGQRDRHRSGVNDAYDWDVRRSGYNGPTFNPERSQFF</sequence>
<proteinExistence type="predicted"/>
<evidence type="ECO:0000256" key="2">
    <source>
        <dbReference type="SAM" id="MobiDB-lite"/>
    </source>
</evidence>
<evidence type="ECO:0000256" key="1">
    <source>
        <dbReference type="SAM" id="Coils"/>
    </source>
</evidence>
<feature type="coiled-coil region" evidence="1">
    <location>
        <begin position="49"/>
        <end position="83"/>
    </location>
</feature>
<dbReference type="WBParaSite" id="MBELARI_LOCUS19177">
    <property type="protein sequence ID" value="MBELARI_LOCUS19177"/>
    <property type="gene ID" value="MBELARI_LOCUS19177"/>
</dbReference>
<name>A0AAF3J6G4_9BILA</name>
<feature type="coiled-coil region" evidence="1">
    <location>
        <begin position="123"/>
        <end position="157"/>
    </location>
</feature>
<feature type="compositionally biased region" description="Polar residues" evidence="2">
    <location>
        <begin position="380"/>
        <end position="395"/>
    </location>
</feature>
<evidence type="ECO:0000313" key="3">
    <source>
        <dbReference type="Proteomes" id="UP000887575"/>
    </source>
</evidence>
<keyword evidence="3" id="KW-1185">Reference proteome</keyword>
<reference evidence="4" key="1">
    <citation type="submission" date="2024-02" db="UniProtKB">
        <authorList>
            <consortium name="WormBaseParasite"/>
        </authorList>
    </citation>
    <scope>IDENTIFICATION</scope>
</reference>
<feature type="compositionally biased region" description="Basic and acidic residues" evidence="2">
    <location>
        <begin position="345"/>
        <end position="355"/>
    </location>
</feature>
<feature type="compositionally biased region" description="Basic and acidic residues" evidence="2">
    <location>
        <begin position="228"/>
        <end position="242"/>
    </location>
</feature>
<dbReference type="AlphaFoldDB" id="A0AAF3J6G4"/>
<feature type="region of interest" description="Disordered" evidence="2">
    <location>
        <begin position="454"/>
        <end position="473"/>
    </location>
</feature>
<organism evidence="3 4">
    <name type="scientific">Mesorhabditis belari</name>
    <dbReference type="NCBI Taxonomy" id="2138241"/>
    <lineage>
        <taxon>Eukaryota</taxon>
        <taxon>Metazoa</taxon>
        <taxon>Ecdysozoa</taxon>
        <taxon>Nematoda</taxon>
        <taxon>Chromadorea</taxon>
        <taxon>Rhabditida</taxon>
        <taxon>Rhabditina</taxon>
        <taxon>Rhabditomorpha</taxon>
        <taxon>Rhabditoidea</taxon>
        <taxon>Rhabditidae</taxon>
        <taxon>Mesorhabditinae</taxon>
        <taxon>Mesorhabditis</taxon>
    </lineage>
</organism>
<keyword evidence="1" id="KW-0175">Coiled coil</keyword>
<protein>
    <submittedName>
        <fullName evidence="4">Uncharacterized protein</fullName>
    </submittedName>
</protein>
<dbReference type="Proteomes" id="UP000887575">
    <property type="component" value="Unassembled WGS sequence"/>
</dbReference>